<keyword evidence="5" id="KW-1015">Disulfide bond</keyword>
<evidence type="ECO:0008006" key="11">
    <source>
        <dbReference type="Google" id="ProtNLM"/>
    </source>
</evidence>
<keyword evidence="4" id="KW-0391">Immunity</keyword>
<dbReference type="PANTHER" id="PTHR16803">
    <property type="entry name" value="HIGH AFFINITY IMMUNOGLOBULIN EPSILON RECEPTOR GAMMA-SUBUNIT"/>
    <property type="match status" value="1"/>
</dbReference>
<evidence type="ECO:0000313" key="9">
    <source>
        <dbReference type="EMBL" id="KAG5261397.1"/>
    </source>
</evidence>
<keyword evidence="2" id="KW-1003">Cell membrane</keyword>
<keyword evidence="6" id="KW-0675">Receptor</keyword>
<keyword evidence="8" id="KW-0732">Signal</keyword>
<keyword evidence="10" id="KW-1185">Reference proteome</keyword>
<evidence type="ECO:0000313" key="10">
    <source>
        <dbReference type="Proteomes" id="UP000823561"/>
    </source>
</evidence>
<dbReference type="InterPro" id="IPR021663">
    <property type="entry name" value="CD3_zeta/IgE_Fc_rcpt_gamma"/>
</dbReference>
<dbReference type="Pfam" id="PF11628">
    <property type="entry name" value="TCR_zetazeta"/>
    <property type="match status" value="1"/>
</dbReference>
<protein>
    <recommendedName>
        <fullName evidence="11">High affinity immunoglobulin epsilon receptor subunit gamma</fullName>
    </recommendedName>
</protein>
<evidence type="ECO:0000256" key="6">
    <source>
        <dbReference type="ARBA" id="ARBA00023170"/>
    </source>
</evidence>
<keyword evidence="7" id="KW-0812">Transmembrane</keyword>
<dbReference type="EMBL" id="JADWDJ010000024">
    <property type="protein sequence ID" value="KAG5261397.1"/>
    <property type="molecule type" value="Genomic_DNA"/>
</dbReference>
<sequence length="90" mass="10297">MKTSRTLLSAIPLWMCFDHAAAISEPQICYILDSILFLYGLILTVLYCRLKWIQGKEAYPVKKQAEGIYEGLSPHAQDTYETIQLKKGMK</sequence>
<name>A0AAV6FJA5_9TELE</name>
<evidence type="ECO:0000256" key="8">
    <source>
        <dbReference type="SAM" id="SignalP"/>
    </source>
</evidence>
<evidence type="ECO:0000256" key="3">
    <source>
        <dbReference type="ARBA" id="ARBA00022553"/>
    </source>
</evidence>
<dbReference type="InterPro" id="IPR042340">
    <property type="entry name" value="FCER1G"/>
</dbReference>
<dbReference type="AlphaFoldDB" id="A0AAV6FJA5"/>
<feature type="chain" id="PRO_5043708757" description="High affinity immunoglobulin epsilon receptor subunit gamma" evidence="8">
    <location>
        <begin position="23"/>
        <end position="90"/>
    </location>
</feature>
<feature type="signal peptide" evidence="8">
    <location>
        <begin position="1"/>
        <end position="22"/>
    </location>
</feature>
<evidence type="ECO:0000256" key="2">
    <source>
        <dbReference type="ARBA" id="ARBA00022475"/>
    </source>
</evidence>
<gene>
    <name evidence="9" type="ORF">AALO_G00304060</name>
</gene>
<dbReference type="Proteomes" id="UP000823561">
    <property type="component" value="Chromosome 24"/>
</dbReference>
<evidence type="ECO:0000256" key="7">
    <source>
        <dbReference type="SAM" id="Phobius"/>
    </source>
</evidence>
<evidence type="ECO:0000256" key="1">
    <source>
        <dbReference type="ARBA" id="ARBA00004251"/>
    </source>
</evidence>
<dbReference type="GO" id="GO:0019767">
    <property type="term" value="F:IgE receptor activity"/>
    <property type="evidence" value="ECO:0007669"/>
    <property type="project" value="InterPro"/>
</dbReference>
<dbReference type="PANTHER" id="PTHR16803:SF0">
    <property type="entry name" value="HIGH AFFINITY IMMUNOGLOBULIN EPSILON RECEPTOR SUBUNIT GAMMA"/>
    <property type="match status" value="1"/>
</dbReference>
<dbReference type="GO" id="GO:0002376">
    <property type="term" value="P:immune system process"/>
    <property type="evidence" value="ECO:0007669"/>
    <property type="project" value="UniProtKB-KW"/>
</dbReference>
<comment type="subcellular location">
    <subcellularLocation>
        <location evidence="1">Cell membrane</location>
        <topology evidence="1">Single-pass type I membrane protein</topology>
    </subcellularLocation>
</comment>
<evidence type="ECO:0000256" key="5">
    <source>
        <dbReference type="ARBA" id="ARBA00023157"/>
    </source>
</evidence>
<keyword evidence="7" id="KW-1133">Transmembrane helix</keyword>
<reference evidence="9" key="1">
    <citation type="submission" date="2020-10" db="EMBL/GenBank/DDBJ databases">
        <title>Chromosome-scale genome assembly of the Allis shad, Alosa alosa.</title>
        <authorList>
            <person name="Margot Z."/>
            <person name="Christophe K."/>
            <person name="Cabau C."/>
            <person name="Louis A."/>
            <person name="Berthelot C."/>
            <person name="Parey E."/>
            <person name="Roest Crollius H."/>
            <person name="Montfort J."/>
            <person name="Robinson-Rechavi M."/>
            <person name="Bucao C."/>
            <person name="Bouchez O."/>
            <person name="Gislard M."/>
            <person name="Lluch J."/>
            <person name="Milhes M."/>
            <person name="Lampietro C."/>
            <person name="Lopez Roques C."/>
            <person name="Donnadieu C."/>
            <person name="Braasch I."/>
            <person name="Desvignes T."/>
            <person name="Postlethwait J."/>
            <person name="Bobe J."/>
            <person name="Guiguen Y."/>
        </authorList>
    </citation>
    <scope>NUCLEOTIDE SEQUENCE</scope>
    <source>
        <strain evidence="9">M-15738</strain>
        <tissue evidence="9">Blood</tissue>
    </source>
</reference>
<accession>A0AAV6FJA5</accession>
<dbReference type="GO" id="GO:0032998">
    <property type="term" value="C:Fc-epsilon receptor I complex"/>
    <property type="evidence" value="ECO:0007669"/>
    <property type="project" value="InterPro"/>
</dbReference>
<keyword evidence="3" id="KW-0597">Phosphoprotein</keyword>
<organism evidence="9 10">
    <name type="scientific">Alosa alosa</name>
    <name type="common">allis shad</name>
    <dbReference type="NCBI Taxonomy" id="278164"/>
    <lineage>
        <taxon>Eukaryota</taxon>
        <taxon>Metazoa</taxon>
        <taxon>Chordata</taxon>
        <taxon>Craniata</taxon>
        <taxon>Vertebrata</taxon>
        <taxon>Euteleostomi</taxon>
        <taxon>Actinopterygii</taxon>
        <taxon>Neopterygii</taxon>
        <taxon>Teleostei</taxon>
        <taxon>Clupei</taxon>
        <taxon>Clupeiformes</taxon>
        <taxon>Clupeoidei</taxon>
        <taxon>Clupeidae</taxon>
        <taxon>Alosa</taxon>
    </lineage>
</organism>
<evidence type="ECO:0000256" key="4">
    <source>
        <dbReference type="ARBA" id="ARBA00022859"/>
    </source>
</evidence>
<feature type="transmembrane region" description="Helical" evidence="7">
    <location>
        <begin position="32"/>
        <end position="50"/>
    </location>
</feature>
<proteinExistence type="predicted"/>
<keyword evidence="7" id="KW-0472">Membrane</keyword>
<comment type="caution">
    <text evidence="9">The sequence shown here is derived from an EMBL/GenBank/DDBJ whole genome shotgun (WGS) entry which is preliminary data.</text>
</comment>